<reference evidence="4" key="1">
    <citation type="journal article" date="2019" name="Int. J. Syst. Evol. Microbiol.">
        <title>The Global Catalogue of Microorganisms (GCM) 10K type strain sequencing project: providing services to taxonomists for standard genome sequencing and annotation.</title>
        <authorList>
            <consortium name="The Broad Institute Genomics Platform"/>
            <consortium name="The Broad Institute Genome Sequencing Center for Infectious Disease"/>
            <person name="Wu L."/>
            <person name="Ma J."/>
        </authorList>
    </citation>
    <scope>NUCLEOTIDE SEQUENCE [LARGE SCALE GENOMIC DNA]</scope>
    <source>
        <strain evidence="4">CGMCC 1.15643</strain>
    </source>
</reference>
<dbReference type="InterPro" id="IPR006059">
    <property type="entry name" value="SBP"/>
</dbReference>
<evidence type="ECO:0000256" key="2">
    <source>
        <dbReference type="ARBA" id="ARBA00022764"/>
    </source>
</evidence>
<dbReference type="CDD" id="cd13589">
    <property type="entry name" value="PBP2_polyamine_RpCGA009"/>
    <property type="match status" value="1"/>
</dbReference>
<dbReference type="InterPro" id="IPR006311">
    <property type="entry name" value="TAT_signal"/>
</dbReference>
<dbReference type="PANTHER" id="PTHR30222:SF2">
    <property type="entry name" value="ABC TRANSPORTER SUBSTRATE-BINDING PROTEIN"/>
    <property type="match status" value="1"/>
</dbReference>
<dbReference type="RefSeq" id="WP_260347892.1">
    <property type="nucleotide sequence ID" value="NZ_JAOAOS010000002.1"/>
</dbReference>
<dbReference type="SUPFAM" id="SSF53850">
    <property type="entry name" value="Periplasmic binding protein-like II"/>
    <property type="match status" value="1"/>
</dbReference>
<proteinExistence type="predicted"/>
<dbReference type="PROSITE" id="PS51318">
    <property type="entry name" value="TAT"/>
    <property type="match status" value="1"/>
</dbReference>
<name>A0ABW0F0N0_9HYPH</name>
<dbReference type="EMBL" id="JBHSLI010000002">
    <property type="protein sequence ID" value="MFC5292511.1"/>
    <property type="molecule type" value="Genomic_DNA"/>
</dbReference>
<sequence>MEKTKDRFEFGRRNLIKGLAAGSLVPLASPFIGRALAAERLVVRDPGGVVNDAATKAFYKPFSQETGIEVVGVTSQLEPLSQIRTIVDSKSYLWDVALLSLQAQEILGKAGYLDEIDTSAPGIVDILPDAKSKWGVCMQIYATIFAYNTKTYGENGPQSWEDVFDLKKFPGRRALRKYPIDTLESAAMADGIGVKDVYPLDLDRAFKKLDEVKPGVNLWWSNGAQSSQAAASQEVDIVSTYNGRVQAAIDDGAPYKIVWNQGIWAPDGYAIPKGNPKAKIAHDFLKFCARPDRQAEYSKAVPYSPPNPKAFEFIDKARIDLMPTAPGRVEKMVMENGAYWAANLEKVAARFNEWVVK</sequence>
<evidence type="ECO:0000313" key="4">
    <source>
        <dbReference type="Proteomes" id="UP001595976"/>
    </source>
</evidence>
<organism evidence="3 4">
    <name type="scientific">Bosea minatitlanensis</name>
    <dbReference type="NCBI Taxonomy" id="128782"/>
    <lineage>
        <taxon>Bacteria</taxon>
        <taxon>Pseudomonadati</taxon>
        <taxon>Pseudomonadota</taxon>
        <taxon>Alphaproteobacteria</taxon>
        <taxon>Hyphomicrobiales</taxon>
        <taxon>Boseaceae</taxon>
        <taxon>Bosea</taxon>
    </lineage>
</organism>
<accession>A0ABW0F0N0</accession>
<comment type="caution">
    <text evidence="3">The sequence shown here is derived from an EMBL/GenBank/DDBJ whole genome shotgun (WGS) entry which is preliminary data.</text>
</comment>
<evidence type="ECO:0000313" key="3">
    <source>
        <dbReference type="EMBL" id="MFC5292511.1"/>
    </source>
</evidence>
<keyword evidence="2" id="KW-0574">Periplasm</keyword>
<gene>
    <name evidence="3" type="ORF">ACFPK2_05840</name>
</gene>
<dbReference type="Pfam" id="PF13416">
    <property type="entry name" value="SBP_bac_8"/>
    <property type="match status" value="1"/>
</dbReference>
<dbReference type="Proteomes" id="UP001595976">
    <property type="component" value="Unassembled WGS sequence"/>
</dbReference>
<evidence type="ECO:0000256" key="1">
    <source>
        <dbReference type="ARBA" id="ARBA00022729"/>
    </source>
</evidence>
<protein>
    <submittedName>
        <fullName evidence="3">ABC transporter substrate-binding protein</fullName>
    </submittedName>
</protein>
<keyword evidence="1" id="KW-0732">Signal</keyword>
<dbReference type="PANTHER" id="PTHR30222">
    <property type="entry name" value="SPERMIDINE/PUTRESCINE-BINDING PERIPLASMIC PROTEIN"/>
    <property type="match status" value="1"/>
</dbReference>
<keyword evidence="4" id="KW-1185">Reference proteome</keyword>
<dbReference type="Gene3D" id="3.40.190.10">
    <property type="entry name" value="Periplasmic binding protein-like II"/>
    <property type="match status" value="2"/>
</dbReference>